<gene>
    <name evidence="2" type="ORF">F4W18_12575</name>
</gene>
<accession>A0A5M9NYF6</accession>
<protein>
    <submittedName>
        <fullName evidence="2">Flp family type IVb pilin</fullName>
    </submittedName>
</protein>
<reference evidence="2 3" key="1">
    <citation type="submission" date="2019-09" db="EMBL/GenBank/DDBJ databases">
        <title>Draft genome sequence of various Type strains from the CCUG.</title>
        <authorList>
            <person name="Pineiro-Iglesias B."/>
            <person name="Tunovic T."/>
            <person name="Unosson C."/>
            <person name="Inganas E."/>
            <person name="Ohlen M."/>
            <person name="Cardew S."/>
            <person name="Jensie-Markopoulos S."/>
            <person name="Salva-Serra F."/>
            <person name="Jaen-Luchoro D."/>
            <person name="Karlsson R."/>
            <person name="Svensson-Stadler L."/>
            <person name="Chun J."/>
            <person name="Moore E."/>
        </authorList>
    </citation>
    <scope>NUCLEOTIDE SEQUENCE [LARGE SCALE GENOMIC DNA]</scope>
    <source>
        <strain evidence="2 3">CCUG 56969T</strain>
    </source>
</reference>
<evidence type="ECO:0000256" key="1">
    <source>
        <dbReference type="SAM" id="Phobius"/>
    </source>
</evidence>
<evidence type="ECO:0000313" key="3">
    <source>
        <dbReference type="Proteomes" id="UP000322521"/>
    </source>
</evidence>
<organism evidence="2 3">
    <name type="scientific">Vibrio gigantis</name>
    <dbReference type="NCBI Taxonomy" id="296199"/>
    <lineage>
        <taxon>Bacteria</taxon>
        <taxon>Pseudomonadati</taxon>
        <taxon>Pseudomonadota</taxon>
        <taxon>Gammaproteobacteria</taxon>
        <taxon>Vibrionales</taxon>
        <taxon>Vibrionaceae</taxon>
        <taxon>Vibrio</taxon>
    </lineage>
</organism>
<dbReference type="OrthoDB" id="6174171at2"/>
<sequence length="56" mass="5965">MDKFLNNCKEFMKDEEGLTVIEYVIGAALLVLGMTTVFSGLGNTLAAKLNTIVGGL</sequence>
<dbReference type="Proteomes" id="UP000322521">
    <property type="component" value="Unassembled WGS sequence"/>
</dbReference>
<keyword evidence="1" id="KW-0812">Transmembrane</keyword>
<keyword evidence="1" id="KW-1133">Transmembrane helix</keyword>
<comment type="caution">
    <text evidence="2">The sequence shown here is derived from an EMBL/GenBank/DDBJ whole genome shotgun (WGS) entry which is preliminary data.</text>
</comment>
<proteinExistence type="predicted"/>
<evidence type="ECO:0000313" key="2">
    <source>
        <dbReference type="EMBL" id="KAA8676787.1"/>
    </source>
</evidence>
<dbReference type="AlphaFoldDB" id="A0A5M9NYF6"/>
<keyword evidence="1" id="KW-0472">Membrane</keyword>
<dbReference type="EMBL" id="VXJS01000006">
    <property type="protein sequence ID" value="KAA8676787.1"/>
    <property type="molecule type" value="Genomic_DNA"/>
</dbReference>
<name>A0A5M9NYF6_9VIBR</name>
<dbReference type="RefSeq" id="WP_086715348.1">
    <property type="nucleotide sequence ID" value="NZ_AP025492.1"/>
</dbReference>
<keyword evidence="3" id="KW-1185">Reference proteome</keyword>
<feature type="transmembrane region" description="Helical" evidence="1">
    <location>
        <begin position="20"/>
        <end position="41"/>
    </location>
</feature>